<dbReference type="AlphaFoldDB" id="A0A371F9E9"/>
<feature type="non-terminal residue" evidence="2">
    <location>
        <position position="1"/>
    </location>
</feature>
<gene>
    <name evidence="2" type="ORF">CR513_45273</name>
</gene>
<evidence type="ECO:0008006" key="4">
    <source>
        <dbReference type="Google" id="ProtNLM"/>
    </source>
</evidence>
<organism evidence="2 3">
    <name type="scientific">Mucuna pruriens</name>
    <name type="common">Velvet bean</name>
    <name type="synonym">Dolichos pruriens</name>
    <dbReference type="NCBI Taxonomy" id="157652"/>
    <lineage>
        <taxon>Eukaryota</taxon>
        <taxon>Viridiplantae</taxon>
        <taxon>Streptophyta</taxon>
        <taxon>Embryophyta</taxon>
        <taxon>Tracheophyta</taxon>
        <taxon>Spermatophyta</taxon>
        <taxon>Magnoliopsida</taxon>
        <taxon>eudicotyledons</taxon>
        <taxon>Gunneridae</taxon>
        <taxon>Pentapetalae</taxon>
        <taxon>rosids</taxon>
        <taxon>fabids</taxon>
        <taxon>Fabales</taxon>
        <taxon>Fabaceae</taxon>
        <taxon>Papilionoideae</taxon>
        <taxon>50 kb inversion clade</taxon>
        <taxon>NPAAA clade</taxon>
        <taxon>indigoferoid/millettioid clade</taxon>
        <taxon>Phaseoleae</taxon>
        <taxon>Mucuna</taxon>
    </lineage>
</organism>
<name>A0A371F9E9_MUCPR</name>
<evidence type="ECO:0000256" key="1">
    <source>
        <dbReference type="SAM" id="MobiDB-lite"/>
    </source>
</evidence>
<proteinExistence type="predicted"/>
<feature type="region of interest" description="Disordered" evidence="1">
    <location>
        <begin position="1"/>
        <end position="20"/>
    </location>
</feature>
<reference evidence="2" key="1">
    <citation type="submission" date="2018-05" db="EMBL/GenBank/DDBJ databases">
        <title>Draft genome of Mucuna pruriens seed.</title>
        <authorList>
            <person name="Nnadi N.E."/>
            <person name="Vos R."/>
            <person name="Hasami M.H."/>
            <person name="Devisetty U.K."/>
            <person name="Aguiy J.C."/>
        </authorList>
    </citation>
    <scope>NUCLEOTIDE SEQUENCE [LARGE SCALE GENOMIC DNA]</scope>
    <source>
        <strain evidence="2">JCA_2017</strain>
    </source>
</reference>
<feature type="compositionally biased region" description="Basic and acidic residues" evidence="1">
    <location>
        <begin position="1"/>
        <end position="10"/>
    </location>
</feature>
<dbReference type="EMBL" id="QJKJ01010014">
    <property type="protein sequence ID" value="RDX74914.1"/>
    <property type="molecule type" value="Genomic_DNA"/>
</dbReference>
<protein>
    <recommendedName>
        <fullName evidence="4">Retrotransposon gag domain-containing protein</fullName>
    </recommendedName>
</protein>
<sequence>MKAVGGDKGKRQARRPHAPNNPLSSWDNLLGWTSIGLLFLLTSKSWWSILLIPPPPPPPTNTCRLSKLKCTSVVGMTPLLQAFPRNLEGHCHAMVIDLFDIKQAKGESLKKYLACFNNVTIQVNDPNQFFFCEILQESDSLALRQLASMGEIITKVEKHIEAEEDQADQIQTEQKVLVFTNKVDYSPSKKTHHNRQGNKTNNVMTQFTPLKVGRSHIQRLVYHTQLLDIPPPTGCQLGSSWDE</sequence>
<dbReference type="Proteomes" id="UP000257109">
    <property type="component" value="Unassembled WGS sequence"/>
</dbReference>
<accession>A0A371F9E9</accession>
<evidence type="ECO:0000313" key="3">
    <source>
        <dbReference type="Proteomes" id="UP000257109"/>
    </source>
</evidence>
<comment type="caution">
    <text evidence="2">The sequence shown here is derived from an EMBL/GenBank/DDBJ whole genome shotgun (WGS) entry which is preliminary data.</text>
</comment>
<keyword evidence="3" id="KW-1185">Reference proteome</keyword>
<dbReference type="OrthoDB" id="1740536at2759"/>
<evidence type="ECO:0000313" key="2">
    <source>
        <dbReference type="EMBL" id="RDX74914.1"/>
    </source>
</evidence>